<evidence type="ECO:0000313" key="6">
    <source>
        <dbReference type="Proteomes" id="UP001369736"/>
    </source>
</evidence>
<proteinExistence type="predicted"/>
<dbReference type="RefSeq" id="WP_337701256.1">
    <property type="nucleotide sequence ID" value="NZ_JBBEGM010000002.1"/>
</dbReference>
<dbReference type="InterPro" id="IPR023753">
    <property type="entry name" value="FAD/NAD-binding_dom"/>
</dbReference>
<comment type="caution">
    <text evidence="5">The sequence shown here is derived from an EMBL/GenBank/DDBJ whole genome shotgun (WGS) entry which is preliminary data.</text>
</comment>
<dbReference type="InterPro" id="IPR050097">
    <property type="entry name" value="Ferredoxin-NADP_redctase_2"/>
</dbReference>
<dbReference type="Pfam" id="PF07992">
    <property type="entry name" value="Pyr_redox_2"/>
    <property type="match status" value="1"/>
</dbReference>
<evidence type="ECO:0000256" key="2">
    <source>
        <dbReference type="ARBA" id="ARBA00023002"/>
    </source>
</evidence>
<name>A0ABU8M2H9_9PSEU</name>
<dbReference type="InterPro" id="IPR036188">
    <property type="entry name" value="FAD/NAD-bd_sf"/>
</dbReference>
<dbReference type="PRINTS" id="PR00469">
    <property type="entry name" value="PNDRDTASEII"/>
</dbReference>
<gene>
    <name evidence="5" type="ORF">WCD58_07675</name>
</gene>
<feature type="domain" description="FAD/NAD(P)-binding" evidence="4">
    <location>
        <begin position="5"/>
        <end position="249"/>
    </location>
</feature>
<evidence type="ECO:0000259" key="4">
    <source>
        <dbReference type="Pfam" id="PF07992"/>
    </source>
</evidence>
<dbReference type="Proteomes" id="UP001369736">
    <property type="component" value="Unassembled WGS sequence"/>
</dbReference>
<accession>A0ABU8M2H9</accession>
<keyword evidence="6" id="KW-1185">Reference proteome</keyword>
<protein>
    <submittedName>
        <fullName evidence="5">FAD-dependent oxidoreductase</fullName>
    </submittedName>
</protein>
<evidence type="ECO:0000256" key="1">
    <source>
        <dbReference type="ARBA" id="ARBA00022630"/>
    </source>
</evidence>
<dbReference type="SUPFAM" id="SSF51905">
    <property type="entry name" value="FAD/NAD(P)-binding domain"/>
    <property type="match status" value="1"/>
</dbReference>
<comment type="catalytic activity">
    <reaction evidence="3">
        <text>[thioredoxin]-dithiol + NADP(+) = [thioredoxin]-disulfide + NADPH + H(+)</text>
        <dbReference type="Rhea" id="RHEA:20345"/>
        <dbReference type="Rhea" id="RHEA-COMP:10698"/>
        <dbReference type="Rhea" id="RHEA-COMP:10700"/>
        <dbReference type="ChEBI" id="CHEBI:15378"/>
        <dbReference type="ChEBI" id="CHEBI:29950"/>
        <dbReference type="ChEBI" id="CHEBI:50058"/>
        <dbReference type="ChEBI" id="CHEBI:57783"/>
        <dbReference type="ChEBI" id="CHEBI:58349"/>
        <dbReference type="EC" id="1.8.1.9"/>
    </reaction>
</comment>
<dbReference type="PRINTS" id="PR00368">
    <property type="entry name" value="FADPNR"/>
</dbReference>
<keyword evidence="2" id="KW-0560">Oxidoreductase</keyword>
<organism evidence="5 6">
    <name type="scientific">Actinomycetospora flava</name>
    <dbReference type="NCBI Taxonomy" id="3129232"/>
    <lineage>
        <taxon>Bacteria</taxon>
        <taxon>Bacillati</taxon>
        <taxon>Actinomycetota</taxon>
        <taxon>Actinomycetes</taxon>
        <taxon>Pseudonocardiales</taxon>
        <taxon>Pseudonocardiaceae</taxon>
        <taxon>Actinomycetospora</taxon>
    </lineage>
</organism>
<dbReference type="PANTHER" id="PTHR48105">
    <property type="entry name" value="THIOREDOXIN REDUCTASE 1-RELATED-RELATED"/>
    <property type="match status" value="1"/>
</dbReference>
<evidence type="ECO:0000313" key="5">
    <source>
        <dbReference type="EMBL" id="MEJ2861030.1"/>
    </source>
</evidence>
<reference evidence="5 6" key="1">
    <citation type="submission" date="2024-03" db="EMBL/GenBank/DDBJ databases">
        <title>Actinomycetospora sp. OC33-EN07, a novel actinomycete isolated from wild orchid (Aerides multiflora).</title>
        <authorList>
            <person name="Suriyachadkun C."/>
        </authorList>
    </citation>
    <scope>NUCLEOTIDE SEQUENCE [LARGE SCALE GENOMIC DNA]</scope>
    <source>
        <strain evidence="5 6">OC33-EN07</strain>
    </source>
</reference>
<dbReference type="EMBL" id="JBBEGM010000002">
    <property type="protein sequence ID" value="MEJ2861030.1"/>
    <property type="molecule type" value="Genomic_DNA"/>
</dbReference>
<dbReference type="Gene3D" id="3.50.50.60">
    <property type="entry name" value="FAD/NAD(P)-binding domain"/>
    <property type="match status" value="2"/>
</dbReference>
<keyword evidence="1" id="KW-0285">Flavoprotein</keyword>
<sequence>MSDWDVVVVGAGIAGLTAARACAERGLRVVTHDALAPGGQLINLGALADWPGPPTTGPDLMGALLTDVLDRGVEIAYGEVTGVRTDPLTVDALTIDSAEGPVTARAVVVATGRRPGRLDLPDADAWEGRGLSHCATCDGPLHAGREVVVVGDDEWTAREALELAGIAKRVTLVSAAPGWSAFSAGRLDEAVEVRVGGVRALEGDGTLAAVRLDDGEVLDASGVFVYTHADPRTELLDGQPADAPVFSAGDVTGADRTLLTAAADGLRAGLAVVARLEEE</sequence>
<evidence type="ECO:0000256" key="3">
    <source>
        <dbReference type="ARBA" id="ARBA00048132"/>
    </source>
</evidence>